<organism evidence="2 3">
    <name type="scientific">Paenibacillus sonchi</name>
    <dbReference type="NCBI Taxonomy" id="373687"/>
    <lineage>
        <taxon>Bacteria</taxon>
        <taxon>Bacillati</taxon>
        <taxon>Bacillota</taxon>
        <taxon>Bacilli</taxon>
        <taxon>Bacillales</taxon>
        <taxon>Paenibacillaceae</taxon>
        <taxon>Paenibacillus</taxon>
        <taxon>Paenibacillus sonchi group</taxon>
    </lineage>
</organism>
<keyword evidence="1" id="KW-0175">Coiled coil</keyword>
<feature type="coiled-coil region" evidence="1">
    <location>
        <begin position="216"/>
        <end position="270"/>
    </location>
</feature>
<name>A0A974PJT0_9BACL</name>
<dbReference type="AlphaFoldDB" id="A0A974PJT0"/>
<evidence type="ECO:0000313" key="3">
    <source>
        <dbReference type="Proteomes" id="UP000595841"/>
    </source>
</evidence>
<keyword evidence="3" id="KW-1185">Reference proteome</keyword>
<dbReference type="RefSeq" id="WP_039835489.1">
    <property type="nucleotide sequence ID" value="NZ_CP068596.1"/>
</dbReference>
<sequence>MIDEWIGQTDLFLSVFSPGYLGRIAGIKSRDVLLSLMPKLGVIDVVPTLASEIQEVLSDYDLNDPLQELHQLKRELQEWEVHLKEWEIRRDNFQLKIALQSTLEQVEAEDEQLKSIQHQIQKLELDEPPLQPDCIAAWEEELAELGREYREEVAAWQRLNAAAQGDGGNQREFFERQKLLEAKKERCQLLLDHGYVLRDQIAKEHKAFEEDLADYHARIHQELQLLRQEEQLLEARKSIRYNSERWSKELVRIQKEIDDSTIERDRLLRDISCIQAFMLQYAQLQVEAANRRLNLAEICLTVRSGSDGEVILHHRLLFNNREYYLLSNPEKFRCAFELSNLAKIMLGISIPIFMDDGDWEAVEVDMQYFVTSHVSQANLDYHVYAA</sequence>
<keyword evidence="2" id="KW-0614">Plasmid</keyword>
<reference evidence="2 3" key="1">
    <citation type="submission" date="2021-01" db="EMBL/GenBank/DDBJ databases">
        <title>Whole genome sequence of Paenibacillus sonchi LMG 24727 for comparative genomics.</title>
        <authorList>
            <person name="Lee G."/>
            <person name="Kim M.-J."/>
            <person name="Lim K."/>
            <person name="Shin J.-H."/>
        </authorList>
    </citation>
    <scope>NUCLEOTIDE SEQUENCE [LARGE SCALE GENOMIC DNA]</scope>
    <source>
        <strain evidence="2 3">LMG 24727</strain>
        <plasmid evidence="2 3">unnamed1</plasmid>
    </source>
</reference>
<dbReference type="Proteomes" id="UP000595841">
    <property type="component" value="Plasmid unnamed1"/>
</dbReference>
<dbReference type="KEGG" id="pson:JI735_33725"/>
<dbReference type="EMBL" id="CP068596">
    <property type="protein sequence ID" value="QQZ64612.1"/>
    <property type="molecule type" value="Genomic_DNA"/>
</dbReference>
<geneLocation type="plasmid" evidence="2 3">
    <name>unnamed1</name>
</geneLocation>
<feature type="coiled-coil region" evidence="1">
    <location>
        <begin position="69"/>
        <end position="155"/>
    </location>
</feature>
<protein>
    <submittedName>
        <fullName evidence="2">Uncharacterized protein</fullName>
    </submittedName>
</protein>
<evidence type="ECO:0000256" key="1">
    <source>
        <dbReference type="SAM" id="Coils"/>
    </source>
</evidence>
<evidence type="ECO:0000313" key="2">
    <source>
        <dbReference type="EMBL" id="QQZ64612.1"/>
    </source>
</evidence>
<accession>A0A974PJT0</accession>
<gene>
    <name evidence="2" type="ORF">JI735_33725</name>
</gene>
<proteinExistence type="predicted"/>